<evidence type="ECO:0000313" key="3">
    <source>
        <dbReference type="Proteomes" id="UP001241605"/>
    </source>
</evidence>
<dbReference type="EMBL" id="CP124616">
    <property type="protein sequence ID" value="WGW05068.1"/>
    <property type="molecule type" value="Genomic_DNA"/>
</dbReference>
<dbReference type="Proteomes" id="UP001241605">
    <property type="component" value="Chromosome"/>
</dbReference>
<name>A0ABY8QKU9_9RHOB</name>
<protein>
    <submittedName>
        <fullName evidence="2">Uncharacterized protein</fullName>
    </submittedName>
</protein>
<dbReference type="RefSeq" id="WP_282301705.1">
    <property type="nucleotide sequence ID" value="NZ_CP124616.1"/>
</dbReference>
<keyword evidence="3" id="KW-1185">Reference proteome</keyword>
<sequence length="307" mass="32272">MRLIILNLALVALVGCGDPLDRMPRLADVDLPQGSAQADALPDPDQQDLTRSAPVTIAAQDDGPRTGLLGFLRRKTDEARAEAPDPAPAAPEAAPAPEQESIQLAALAPPPEEKPAKKGLFAALRRGAPADQGSATAKAPAPGAPDYEQVGPGVTLAPGKVARLCGAPANRLGKKAESFPARGGAYTLYDSAPGSTAPRSFYLTGFDDGCARQFTAALVMFGSVETYEQFHYGTPGATLPRSDTDQAYEALKSRVCRVAQGKPCGSRISALSRNTAFVSVYERFENNSRWTTMLVHDGQVLAVDTKG</sequence>
<reference evidence="2 3" key="1">
    <citation type="submission" date="2023-05" db="EMBL/GenBank/DDBJ databases">
        <title>YMD87, complete Genome.</title>
        <authorList>
            <person name="Zhang J."/>
            <person name="Xu X."/>
        </authorList>
    </citation>
    <scope>NUCLEOTIDE SEQUENCE [LARGE SCALE GENOMIC DNA]</scope>
    <source>
        <strain evidence="2 3">YMD87</strain>
    </source>
</reference>
<evidence type="ECO:0000256" key="1">
    <source>
        <dbReference type="SAM" id="MobiDB-lite"/>
    </source>
</evidence>
<feature type="region of interest" description="Disordered" evidence="1">
    <location>
        <begin position="77"/>
        <end position="100"/>
    </location>
</feature>
<organism evidence="2 3">
    <name type="scientific">Tropicibacter oceani</name>
    <dbReference type="NCBI Taxonomy" id="3058420"/>
    <lineage>
        <taxon>Bacteria</taxon>
        <taxon>Pseudomonadati</taxon>
        <taxon>Pseudomonadota</taxon>
        <taxon>Alphaproteobacteria</taxon>
        <taxon>Rhodobacterales</taxon>
        <taxon>Roseobacteraceae</taxon>
        <taxon>Tropicibacter</taxon>
    </lineage>
</organism>
<evidence type="ECO:0000313" key="2">
    <source>
        <dbReference type="EMBL" id="WGW05068.1"/>
    </source>
</evidence>
<proteinExistence type="predicted"/>
<accession>A0ABY8QKU9</accession>
<gene>
    <name evidence="2" type="ORF">QF118_05835</name>
</gene>
<dbReference type="PROSITE" id="PS51257">
    <property type="entry name" value="PROKAR_LIPOPROTEIN"/>
    <property type="match status" value="1"/>
</dbReference>